<dbReference type="GO" id="GO:0003677">
    <property type="term" value="F:DNA binding"/>
    <property type="evidence" value="ECO:0007669"/>
    <property type="project" value="UniProtKB-KW"/>
</dbReference>
<dbReference type="Pfam" id="PF01420">
    <property type="entry name" value="Methylase_S"/>
    <property type="match status" value="2"/>
</dbReference>
<dbReference type="Proteomes" id="UP000301475">
    <property type="component" value="Chromosome"/>
</dbReference>
<dbReference type="RefSeq" id="WP_138156351.1">
    <property type="nucleotide sequence ID" value="NZ_CP039381.1"/>
</dbReference>
<evidence type="ECO:0000313" key="7">
    <source>
        <dbReference type="Proteomes" id="UP000301475"/>
    </source>
</evidence>
<dbReference type="KEGG" id="ruj:E5Z56_02365"/>
<dbReference type="InterPro" id="IPR044946">
    <property type="entry name" value="Restrct_endonuc_typeI_TRD_sf"/>
</dbReference>
<dbReference type="EMBL" id="CP039381">
    <property type="protein sequence ID" value="QCT06264.1"/>
    <property type="molecule type" value="Genomic_DNA"/>
</dbReference>
<sequence length="481" mass="54912">MIDTQAIRSKILDLAMRGQLTEQLPEDGTAEELYQQILEEKQKLFKEGKIKKEKPFSLSPVFEPYPFDIPDNWKFVRFGELMINRDSERIPVSVADRRKKEKIYDYYGASGVIDSIDDYLFDKELLLIGEDGANLLARTRPIAFIAKGKYWVNNHAHVLDVCCDVDLKYICYYINAISLQPYVTGMAQPKMNQENMNAIWIPLSPVAEQRRIVEKIEQAFSILDTIDELQAQYADNLTVLKSKLIDAAIQGKLTEHLPEDGTAEEDLKEIEEKKMEIESSGVLKGRKKKKVLPLLNVNFPFEIPSSWKWIRLNSVVEIFGRIGFRGYTKNDIVERGQGAISLSPSNITKSGKITYENCTFLSWDKYNESPEIMVEKDDVILVKTGSSYGKCAIVKSLPEKATINPQLAILKYVLCDRNYLHTVLISDMAHKQYEEFVIGAATPTFSQENLANFLLPLPPLAEQKRIVQKLEEILPLCETQK</sequence>
<dbReference type="GO" id="GO:0009307">
    <property type="term" value="P:DNA restriction-modification system"/>
    <property type="evidence" value="ECO:0007669"/>
    <property type="project" value="UniProtKB-KW"/>
</dbReference>
<proteinExistence type="inferred from homology"/>
<feature type="domain" description="Type I restriction modification DNA specificity" evidence="5">
    <location>
        <begin position="70"/>
        <end position="224"/>
    </location>
</feature>
<dbReference type="CDD" id="cd17262">
    <property type="entry name" value="RMtype1_S_Aco12261I-TRD2-CR2"/>
    <property type="match status" value="1"/>
</dbReference>
<dbReference type="InterPro" id="IPR000055">
    <property type="entry name" value="Restrct_endonuc_typeI_TRD"/>
</dbReference>
<evidence type="ECO:0000313" key="6">
    <source>
        <dbReference type="EMBL" id="QCT06264.1"/>
    </source>
</evidence>
<protein>
    <recommendedName>
        <fullName evidence="5">Type I restriction modification DNA specificity domain-containing protein</fullName>
    </recommendedName>
</protein>
<dbReference type="OrthoDB" id="9811611at2"/>
<dbReference type="SUPFAM" id="SSF116734">
    <property type="entry name" value="DNA methylase specificity domain"/>
    <property type="match status" value="2"/>
</dbReference>
<keyword evidence="3" id="KW-0238">DNA-binding</keyword>
<organism evidence="6 7">
    <name type="scientific">Ruminococcus bovis</name>
    <dbReference type="NCBI Taxonomy" id="2564099"/>
    <lineage>
        <taxon>Bacteria</taxon>
        <taxon>Bacillati</taxon>
        <taxon>Bacillota</taxon>
        <taxon>Clostridia</taxon>
        <taxon>Eubacteriales</taxon>
        <taxon>Oscillospiraceae</taxon>
        <taxon>Ruminococcus</taxon>
    </lineage>
</organism>
<dbReference type="PANTHER" id="PTHR43140:SF1">
    <property type="entry name" value="TYPE I RESTRICTION ENZYME ECOKI SPECIFICITY SUBUNIT"/>
    <property type="match status" value="1"/>
</dbReference>
<name>A0A4P8XV40_9FIRM</name>
<evidence type="ECO:0000256" key="3">
    <source>
        <dbReference type="ARBA" id="ARBA00023125"/>
    </source>
</evidence>
<dbReference type="AlphaFoldDB" id="A0A4P8XV40"/>
<comment type="subunit">
    <text evidence="4">The methyltransferase is composed of M and S polypeptides.</text>
</comment>
<dbReference type="Gene3D" id="3.90.220.20">
    <property type="entry name" value="DNA methylase specificity domains"/>
    <property type="match status" value="2"/>
</dbReference>
<evidence type="ECO:0000256" key="4">
    <source>
        <dbReference type="ARBA" id="ARBA00038652"/>
    </source>
</evidence>
<feature type="domain" description="Type I restriction modification DNA specificity" evidence="5">
    <location>
        <begin position="331"/>
        <end position="472"/>
    </location>
</feature>
<evidence type="ECO:0000256" key="1">
    <source>
        <dbReference type="ARBA" id="ARBA00010923"/>
    </source>
</evidence>
<dbReference type="REBASE" id="341881">
    <property type="entry name" value="S.Rsp7A12ORF2360P"/>
</dbReference>
<gene>
    <name evidence="6" type="ORF">E5Z56_02365</name>
</gene>
<dbReference type="PANTHER" id="PTHR43140">
    <property type="entry name" value="TYPE-1 RESTRICTION ENZYME ECOKI SPECIFICITY PROTEIN"/>
    <property type="match status" value="1"/>
</dbReference>
<comment type="similarity">
    <text evidence="1">Belongs to the type-I restriction system S methylase family.</text>
</comment>
<reference evidence="6 7" key="1">
    <citation type="submission" date="2019-04" db="EMBL/GenBank/DDBJ databases">
        <authorList>
            <person name="Embree M."/>
            <person name="Gaffney J.R."/>
        </authorList>
    </citation>
    <scope>NUCLEOTIDE SEQUENCE [LARGE SCALE GENOMIC DNA]</scope>
    <source>
        <strain evidence="6 7">JE7A12</strain>
    </source>
</reference>
<evidence type="ECO:0000256" key="2">
    <source>
        <dbReference type="ARBA" id="ARBA00022747"/>
    </source>
</evidence>
<dbReference type="InterPro" id="IPR051212">
    <property type="entry name" value="Type-I_RE_S_subunit"/>
</dbReference>
<accession>A0A4P8XV40</accession>
<keyword evidence="7" id="KW-1185">Reference proteome</keyword>
<keyword evidence="2" id="KW-0680">Restriction system</keyword>
<evidence type="ECO:0000259" key="5">
    <source>
        <dbReference type="Pfam" id="PF01420"/>
    </source>
</evidence>